<dbReference type="InterPro" id="IPR009964">
    <property type="entry name" value="DUF1491"/>
</dbReference>
<dbReference type="AlphaFoldDB" id="A0A2S9IZ32"/>
<keyword evidence="2" id="KW-1185">Reference proteome</keyword>
<reference evidence="1 2" key="1">
    <citation type="submission" date="2018-02" db="EMBL/GenBank/DDBJ databases">
        <title>The draft genome of Phyllobacterium sp. 1N-3.</title>
        <authorList>
            <person name="Liu L."/>
            <person name="Li L."/>
            <person name="Zhang X."/>
            <person name="Wang T."/>
            <person name="Liang L."/>
        </authorList>
    </citation>
    <scope>NUCLEOTIDE SEQUENCE [LARGE SCALE GENOMIC DNA]</scope>
    <source>
        <strain evidence="1 2">1N-3</strain>
    </source>
</reference>
<dbReference type="RefSeq" id="WP_105740087.1">
    <property type="nucleotide sequence ID" value="NZ_PVBR01000001.1"/>
</dbReference>
<sequence>MRLTSDFWVSALMRRVSGDGGFATLARRGSSDAGAIFIKMRQADGRYDLYGPAPQTAYDSGKPDERVFTRVGQDLAEWDADEKLRKEARFDPDLWLVEIEGYAGDEPLFPISEV</sequence>
<dbReference type="Pfam" id="PF07372">
    <property type="entry name" value="DUF1491"/>
    <property type="match status" value="1"/>
</dbReference>
<comment type="caution">
    <text evidence="1">The sequence shown here is derived from an EMBL/GenBank/DDBJ whole genome shotgun (WGS) entry which is preliminary data.</text>
</comment>
<organism evidence="1 2">
    <name type="scientific">Phyllobacterium phragmitis</name>
    <dbReference type="NCBI Taxonomy" id="2670329"/>
    <lineage>
        <taxon>Bacteria</taxon>
        <taxon>Pseudomonadati</taxon>
        <taxon>Pseudomonadota</taxon>
        <taxon>Alphaproteobacteria</taxon>
        <taxon>Hyphomicrobiales</taxon>
        <taxon>Phyllobacteriaceae</taxon>
        <taxon>Phyllobacterium</taxon>
    </lineage>
</organism>
<name>A0A2S9IZ32_9HYPH</name>
<gene>
    <name evidence="1" type="ORF">C5748_01145</name>
</gene>
<dbReference type="EMBL" id="PVBR01000001">
    <property type="protein sequence ID" value="PRD45789.1"/>
    <property type="molecule type" value="Genomic_DNA"/>
</dbReference>
<protein>
    <submittedName>
        <fullName evidence="1">DUF1491 domain-containing protein</fullName>
    </submittedName>
</protein>
<proteinExistence type="predicted"/>
<accession>A0A2S9IZ32</accession>
<evidence type="ECO:0000313" key="2">
    <source>
        <dbReference type="Proteomes" id="UP000239434"/>
    </source>
</evidence>
<dbReference type="Gene3D" id="3.40.1530.20">
    <property type="entry name" value="Protein of unknown function (DUF1491)"/>
    <property type="match status" value="1"/>
</dbReference>
<dbReference type="Proteomes" id="UP000239434">
    <property type="component" value="Unassembled WGS sequence"/>
</dbReference>
<evidence type="ECO:0000313" key="1">
    <source>
        <dbReference type="EMBL" id="PRD45789.1"/>
    </source>
</evidence>